<evidence type="ECO:0000313" key="13">
    <source>
        <dbReference type="Proteomes" id="UP000325577"/>
    </source>
</evidence>
<keyword evidence="4" id="KW-0812">Transmembrane</keyword>
<evidence type="ECO:0000256" key="10">
    <source>
        <dbReference type="ARBA" id="ARBA00023180"/>
    </source>
</evidence>
<evidence type="ECO:0000256" key="5">
    <source>
        <dbReference type="ARBA" id="ARBA00022729"/>
    </source>
</evidence>
<sequence length="413" mass="45220">MLVMVIAHLADCLESHHDALIDFKISIKGLENRLSSWHGSNCCQWRGIACDNTTGSVIRIDLHNPYPLSSNTPRYAFWNLSGEIRPSLQKLKSLTHLDLSFNTLQGIPIPGFLGSLKNLQYLNLTTVGFRGSIPPNLGNLSSLQYLNVSSQPLTVYNLQWMTSLASLKHLDMNQVDLSLVGSNWIEFLNKLPFLTDLHLSNCGLFGSISSLGSLNFTSLALIDISLNSFDLKFPDWIANGKLGKNIEVLGFSDNKLHGKLPASIGNMKFLTDFDLSSNGVEGGIPSSIGRLCSLINFDLSSNNLTKSLPELLEGTENCVSGSPLPSLVSLRVSNNRLVGELPDWLGQLENLSELGLNYKLFEGSIPYSLGTLRNLTSVGLGGNKLNGTLLESFGQLPELTFFDVSSNQLQEYL</sequence>
<gene>
    <name evidence="12" type="ORF">F0562_001882</name>
</gene>
<evidence type="ECO:0000256" key="4">
    <source>
        <dbReference type="ARBA" id="ARBA00022692"/>
    </source>
</evidence>
<accession>A0A5J5C4H9</accession>
<reference evidence="12 13" key="1">
    <citation type="submission" date="2019-09" db="EMBL/GenBank/DDBJ databases">
        <title>A chromosome-level genome assembly of the Chinese tupelo Nyssa sinensis.</title>
        <authorList>
            <person name="Yang X."/>
            <person name="Kang M."/>
            <person name="Yang Y."/>
            <person name="Xiong H."/>
            <person name="Wang M."/>
            <person name="Zhang Z."/>
            <person name="Wang Z."/>
            <person name="Wu H."/>
            <person name="Ma T."/>
            <person name="Liu J."/>
            <person name="Xi Z."/>
        </authorList>
    </citation>
    <scope>NUCLEOTIDE SEQUENCE [LARGE SCALE GENOMIC DNA]</scope>
    <source>
        <strain evidence="12">J267</strain>
        <tissue evidence="12">Leaf</tissue>
    </source>
</reference>
<keyword evidence="8" id="KW-0472">Membrane</keyword>
<dbReference type="Gene3D" id="3.80.10.10">
    <property type="entry name" value="Ribonuclease Inhibitor"/>
    <property type="match status" value="3"/>
</dbReference>
<dbReference type="Proteomes" id="UP000325577">
    <property type="component" value="Linkage Group LG0"/>
</dbReference>
<proteinExistence type="predicted"/>
<keyword evidence="13" id="KW-1185">Reference proteome</keyword>
<dbReference type="Pfam" id="PF00560">
    <property type="entry name" value="LRR_1"/>
    <property type="match status" value="5"/>
</dbReference>
<feature type="domain" description="Leucine-rich repeat-containing N-terminal plant-type" evidence="11">
    <location>
        <begin position="18"/>
        <end position="51"/>
    </location>
</feature>
<dbReference type="InterPro" id="IPR013210">
    <property type="entry name" value="LRR_N_plant-typ"/>
</dbReference>
<dbReference type="GO" id="GO:0006952">
    <property type="term" value="P:defense response"/>
    <property type="evidence" value="ECO:0007669"/>
    <property type="project" value="UniProtKB-ARBA"/>
</dbReference>
<dbReference type="InterPro" id="IPR001611">
    <property type="entry name" value="Leu-rich_rpt"/>
</dbReference>
<keyword evidence="10" id="KW-0325">Glycoprotein</keyword>
<evidence type="ECO:0000256" key="7">
    <source>
        <dbReference type="ARBA" id="ARBA00022989"/>
    </source>
</evidence>
<evidence type="ECO:0000256" key="8">
    <source>
        <dbReference type="ARBA" id="ARBA00023136"/>
    </source>
</evidence>
<dbReference type="SMART" id="SM00369">
    <property type="entry name" value="LRR_TYP"/>
    <property type="match status" value="4"/>
</dbReference>
<evidence type="ECO:0000256" key="6">
    <source>
        <dbReference type="ARBA" id="ARBA00022737"/>
    </source>
</evidence>
<dbReference type="Pfam" id="PF08263">
    <property type="entry name" value="LRRNT_2"/>
    <property type="match status" value="1"/>
</dbReference>
<evidence type="ECO:0000313" key="12">
    <source>
        <dbReference type="EMBL" id="KAA8550198.1"/>
    </source>
</evidence>
<dbReference type="GO" id="GO:0005886">
    <property type="term" value="C:plasma membrane"/>
    <property type="evidence" value="ECO:0007669"/>
    <property type="project" value="UniProtKB-SubCell"/>
</dbReference>
<dbReference type="AlphaFoldDB" id="A0A5J5C4H9"/>
<evidence type="ECO:0000256" key="2">
    <source>
        <dbReference type="ARBA" id="ARBA00004479"/>
    </source>
</evidence>
<comment type="subcellular location">
    <subcellularLocation>
        <location evidence="1">Cell membrane</location>
        <topology evidence="1">Single-pass membrane protein</topology>
    </subcellularLocation>
    <subcellularLocation>
        <location evidence="2">Membrane</location>
        <topology evidence="2">Single-pass type I membrane protein</topology>
    </subcellularLocation>
</comment>
<dbReference type="PANTHER" id="PTHR27000:SF803">
    <property type="entry name" value="RECEPTOR-LIKE PROTEIN 45"/>
    <property type="match status" value="1"/>
</dbReference>
<keyword evidence="9" id="KW-0675">Receptor</keyword>
<evidence type="ECO:0000256" key="3">
    <source>
        <dbReference type="ARBA" id="ARBA00022614"/>
    </source>
</evidence>
<evidence type="ECO:0000256" key="1">
    <source>
        <dbReference type="ARBA" id="ARBA00004162"/>
    </source>
</evidence>
<name>A0A5J5C4H9_9ASTE</name>
<dbReference type="OrthoDB" id="1600340at2759"/>
<protein>
    <recommendedName>
        <fullName evidence="11">Leucine-rich repeat-containing N-terminal plant-type domain-containing protein</fullName>
    </recommendedName>
</protein>
<keyword evidence="5" id="KW-0732">Signal</keyword>
<organism evidence="12 13">
    <name type="scientific">Nyssa sinensis</name>
    <dbReference type="NCBI Taxonomy" id="561372"/>
    <lineage>
        <taxon>Eukaryota</taxon>
        <taxon>Viridiplantae</taxon>
        <taxon>Streptophyta</taxon>
        <taxon>Embryophyta</taxon>
        <taxon>Tracheophyta</taxon>
        <taxon>Spermatophyta</taxon>
        <taxon>Magnoliopsida</taxon>
        <taxon>eudicotyledons</taxon>
        <taxon>Gunneridae</taxon>
        <taxon>Pentapetalae</taxon>
        <taxon>asterids</taxon>
        <taxon>Cornales</taxon>
        <taxon>Nyssaceae</taxon>
        <taxon>Nyssa</taxon>
    </lineage>
</organism>
<dbReference type="EMBL" id="CM018031">
    <property type="protein sequence ID" value="KAA8550198.1"/>
    <property type="molecule type" value="Genomic_DNA"/>
</dbReference>
<keyword evidence="7" id="KW-1133">Transmembrane helix</keyword>
<evidence type="ECO:0000256" key="9">
    <source>
        <dbReference type="ARBA" id="ARBA00023170"/>
    </source>
</evidence>
<dbReference type="InterPro" id="IPR003591">
    <property type="entry name" value="Leu-rich_rpt_typical-subtyp"/>
</dbReference>
<dbReference type="PANTHER" id="PTHR27000">
    <property type="entry name" value="LEUCINE-RICH REPEAT RECEPTOR-LIKE PROTEIN KINASE FAMILY PROTEIN-RELATED"/>
    <property type="match status" value="1"/>
</dbReference>
<dbReference type="GO" id="GO:0051707">
    <property type="term" value="P:response to other organism"/>
    <property type="evidence" value="ECO:0007669"/>
    <property type="project" value="UniProtKB-ARBA"/>
</dbReference>
<evidence type="ECO:0000259" key="11">
    <source>
        <dbReference type="Pfam" id="PF08263"/>
    </source>
</evidence>
<dbReference type="InterPro" id="IPR032675">
    <property type="entry name" value="LRR_dom_sf"/>
</dbReference>
<dbReference type="PROSITE" id="PS51450">
    <property type="entry name" value="LRR"/>
    <property type="match status" value="1"/>
</dbReference>
<dbReference type="SUPFAM" id="SSF52047">
    <property type="entry name" value="RNI-like"/>
    <property type="match status" value="1"/>
</dbReference>
<keyword evidence="3" id="KW-0433">Leucine-rich repeat</keyword>
<keyword evidence="6" id="KW-0677">Repeat</keyword>